<dbReference type="EMBL" id="JXJN01025284">
    <property type="status" value="NOT_ANNOTATED_CDS"/>
    <property type="molecule type" value="Genomic_DNA"/>
</dbReference>
<dbReference type="AlphaFoldDB" id="A0A1B0C467"/>
<dbReference type="VEuPathDB" id="VectorBase:GPPI048645"/>
<evidence type="ECO:0000313" key="2">
    <source>
        <dbReference type="Proteomes" id="UP000092460"/>
    </source>
</evidence>
<accession>A0A1B0C467</accession>
<dbReference type="EnsemblMetazoa" id="GPPI048645-RA">
    <property type="protein sequence ID" value="GPPI048645-PA"/>
    <property type="gene ID" value="GPPI048645"/>
</dbReference>
<name>A0A1B0C467_9MUSC</name>
<proteinExistence type="predicted"/>
<dbReference type="Proteomes" id="UP000092460">
    <property type="component" value="Unassembled WGS sequence"/>
</dbReference>
<organism evidence="1 2">
    <name type="scientific">Glossina palpalis gambiensis</name>
    <dbReference type="NCBI Taxonomy" id="67801"/>
    <lineage>
        <taxon>Eukaryota</taxon>
        <taxon>Metazoa</taxon>
        <taxon>Ecdysozoa</taxon>
        <taxon>Arthropoda</taxon>
        <taxon>Hexapoda</taxon>
        <taxon>Insecta</taxon>
        <taxon>Pterygota</taxon>
        <taxon>Neoptera</taxon>
        <taxon>Endopterygota</taxon>
        <taxon>Diptera</taxon>
        <taxon>Brachycera</taxon>
        <taxon>Muscomorpha</taxon>
        <taxon>Hippoboscoidea</taxon>
        <taxon>Glossinidae</taxon>
        <taxon>Glossina</taxon>
    </lineage>
</organism>
<protein>
    <submittedName>
        <fullName evidence="1">Uncharacterized protein</fullName>
    </submittedName>
</protein>
<reference evidence="2" key="1">
    <citation type="submission" date="2015-01" db="EMBL/GenBank/DDBJ databases">
        <authorList>
            <person name="Aksoy S."/>
            <person name="Warren W."/>
            <person name="Wilson R.K."/>
        </authorList>
    </citation>
    <scope>NUCLEOTIDE SEQUENCE [LARGE SCALE GENOMIC DNA]</scope>
    <source>
        <strain evidence="2">IAEA</strain>
    </source>
</reference>
<reference evidence="1" key="2">
    <citation type="submission" date="2020-05" db="UniProtKB">
        <authorList>
            <consortium name="EnsemblMetazoa"/>
        </authorList>
    </citation>
    <scope>IDENTIFICATION</scope>
    <source>
        <strain evidence="1">IAEA</strain>
    </source>
</reference>
<evidence type="ECO:0000313" key="1">
    <source>
        <dbReference type="EnsemblMetazoa" id="GPPI048645-PA"/>
    </source>
</evidence>
<keyword evidence="2" id="KW-1185">Reference proteome</keyword>
<sequence>MKALPQPVEISMDKTSFELSRLGNASGEALFSTLLTATFGSSEEFSPDGLCVDLRFLDSHTNSPPHESSSKESSHDLRFLEFPFGSSLTSSGLSSTLSTTFVSSAESSSEDLSHDLRFLEFSFGSSLTSSGLSSTLTTTFISSDESSSEDLSRDLRFLKFSFGSNLTSSGLSSILTTLFLSSVDLSSEDLRVDLRFLEFSFGSNITSSGLSSTLTTTFFSSDESSSEDLSHDLRFLKFSFGSSLTSSGLSSILTTTFFSSDESSSEDLSHDLRFLKFSFGSNLTSSGLSSILTTTFISSDEFSSEDLSNNLTKNVFKPSPCSLEIFFNKCQLMDSSEYNNGKQENSVEGDDINNDEFKENRIQQANSIESKWSPHVQNSTMEKVPNRVIHPPAASCPMLIEDQQCSKSLIEALSERCSTERPSAETKSVNEKVFLFHADGYKLIPYNHYSSFYNRAGCNYAPMQEKKTALGKD</sequence>